<proteinExistence type="predicted"/>
<name>A0A0A9BCM2_ARUDO</name>
<dbReference type="EMBL" id="GBRH01236196">
    <property type="protein sequence ID" value="JAD61699.1"/>
    <property type="molecule type" value="Transcribed_RNA"/>
</dbReference>
<dbReference type="AlphaFoldDB" id="A0A0A9BCM2"/>
<organism evidence="1">
    <name type="scientific">Arundo donax</name>
    <name type="common">Giant reed</name>
    <name type="synonym">Donax arundinaceus</name>
    <dbReference type="NCBI Taxonomy" id="35708"/>
    <lineage>
        <taxon>Eukaryota</taxon>
        <taxon>Viridiplantae</taxon>
        <taxon>Streptophyta</taxon>
        <taxon>Embryophyta</taxon>
        <taxon>Tracheophyta</taxon>
        <taxon>Spermatophyta</taxon>
        <taxon>Magnoliopsida</taxon>
        <taxon>Liliopsida</taxon>
        <taxon>Poales</taxon>
        <taxon>Poaceae</taxon>
        <taxon>PACMAD clade</taxon>
        <taxon>Arundinoideae</taxon>
        <taxon>Arundineae</taxon>
        <taxon>Arundo</taxon>
    </lineage>
</organism>
<reference evidence="1" key="2">
    <citation type="journal article" date="2015" name="Data Brief">
        <title>Shoot transcriptome of the giant reed, Arundo donax.</title>
        <authorList>
            <person name="Barrero R.A."/>
            <person name="Guerrero F.D."/>
            <person name="Moolhuijzen P."/>
            <person name="Goolsby J.A."/>
            <person name="Tidwell J."/>
            <person name="Bellgard S.E."/>
            <person name="Bellgard M.I."/>
        </authorList>
    </citation>
    <scope>NUCLEOTIDE SEQUENCE</scope>
    <source>
        <tissue evidence="1">Shoot tissue taken approximately 20 cm above the soil surface</tissue>
    </source>
</reference>
<sequence length="39" mass="4410">MLLLKCYFHASTLTICPWFGDLYTTPSSIFYALDGMGCE</sequence>
<reference evidence="1" key="1">
    <citation type="submission" date="2014-09" db="EMBL/GenBank/DDBJ databases">
        <authorList>
            <person name="Magalhaes I.L.F."/>
            <person name="Oliveira U."/>
            <person name="Santos F.R."/>
            <person name="Vidigal T.H.D.A."/>
            <person name="Brescovit A.D."/>
            <person name="Santos A.J."/>
        </authorList>
    </citation>
    <scope>NUCLEOTIDE SEQUENCE</scope>
    <source>
        <tissue evidence="1">Shoot tissue taken approximately 20 cm above the soil surface</tissue>
    </source>
</reference>
<accession>A0A0A9BCM2</accession>
<evidence type="ECO:0000313" key="1">
    <source>
        <dbReference type="EMBL" id="JAD61699.1"/>
    </source>
</evidence>
<protein>
    <submittedName>
        <fullName evidence="1">Uncharacterized protein</fullName>
    </submittedName>
</protein>